<organism evidence="1 2">
    <name type="scientific">Abeliophyllum distichum</name>
    <dbReference type="NCBI Taxonomy" id="126358"/>
    <lineage>
        <taxon>Eukaryota</taxon>
        <taxon>Viridiplantae</taxon>
        <taxon>Streptophyta</taxon>
        <taxon>Embryophyta</taxon>
        <taxon>Tracheophyta</taxon>
        <taxon>Spermatophyta</taxon>
        <taxon>Magnoliopsida</taxon>
        <taxon>eudicotyledons</taxon>
        <taxon>Gunneridae</taxon>
        <taxon>Pentapetalae</taxon>
        <taxon>asterids</taxon>
        <taxon>lamiids</taxon>
        <taxon>Lamiales</taxon>
        <taxon>Oleaceae</taxon>
        <taxon>Forsythieae</taxon>
        <taxon>Abeliophyllum</taxon>
    </lineage>
</organism>
<evidence type="ECO:0000313" key="2">
    <source>
        <dbReference type="Proteomes" id="UP001604336"/>
    </source>
</evidence>
<proteinExistence type="predicted"/>
<sequence>MLARTSPSTLRFSVMLENVVNDIYINVYWLNLTFLNYDTDSNDTSHEKFHFLLSLFPLKQKSIVMKWEKNPVISTLNREENSLDLYESPTNLIILVSGHGDEGPAWEF</sequence>
<comment type="caution">
    <text evidence="1">The sequence shown here is derived from an EMBL/GenBank/DDBJ whole genome shotgun (WGS) entry which is preliminary data.</text>
</comment>
<reference evidence="2" key="1">
    <citation type="submission" date="2024-07" db="EMBL/GenBank/DDBJ databases">
        <title>Two chromosome-level genome assemblies of Korean endemic species Abeliophyllum distichum and Forsythia ovata (Oleaceae).</title>
        <authorList>
            <person name="Jang H."/>
        </authorList>
    </citation>
    <scope>NUCLEOTIDE SEQUENCE [LARGE SCALE GENOMIC DNA]</scope>
</reference>
<dbReference type="EMBL" id="JBFOLK010000002">
    <property type="protein sequence ID" value="KAL2531743.1"/>
    <property type="molecule type" value="Genomic_DNA"/>
</dbReference>
<name>A0ABD1V4A8_9LAMI</name>
<evidence type="ECO:0000313" key="1">
    <source>
        <dbReference type="EMBL" id="KAL2531743.1"/>
    </source>
</evidence>
<dbReference type="Proteomes" id="UP001604336">
    <property type="component" value="Unassembled WGS sequence"/>
</dbReference>
<keyword evidence="2" id="KW-1185">Reference proteome</keyword>
<dbReference type="AlphaFoldDB" id="A0ABD1V4A8"/>
<accession>A0ABD1V4A8</accession>
<protein>
    <submittedName>
        <fullName evidence="1">Peptide-N4-(N-acetyl-beta-glucosaminyl)asparagine amidase A-like</fullName>
    </submittedName>
</protein>
<gene>
    <name evidence="1" type="ORF">Adt_05094</name>
</gene>